<comment type="similarity">
    <text evidence="7">Belongs to the mandelate racemase/muconate lactonizing enzyme family. ENOSF1 subfamily.</text>
</comment>
<evidence type="ECO:0000256" key="4">
    <source>
        <dbReference type="ARBA" id="ARBA00022723"/>
    </source>
</evidence>
<keyword evidence="6" id="KW-0456">Lyase</keyword>
<name>A0A1W0X0G0_HYPEX</name>
<keyword evidence="4" id="KW-0479">Metal-binding</keyword>
<dbReference type="FunFam" id="3.20.20.120:FF:000007">
    <property type="entry name" value="Mitochondrial enolase superfamily member 1"/>
    <property type="match status" value="1"/>
</dbReference>
<dbReference type="InterPro" id="IPR029017">
    <property type="entry name" value="Enolase-like_N"/>
</dbReference>
<dbReference type="InterPro" id="IPR013341">
    <property type="entry name" value="Mandelate_racemase_N_dom"/>
</dbReference>
<comment type="catalytic activity">
    <reaction evidence="1">
        <text>L-fuconate = 2-dehydro-3-deoxy-L-fuconate + H2O</text>
        <dbReference type="Rhea" id="RHEA:22772"/>
        <dbReference type="ChEBI" id="CHEBI:15377"/>
        <dbReference type="ChEBI" id="CHEBI:21291"/>
        <dbReference type="ChEBI" id="CHEBI:37448"/>
        <dbReference type="EC" id="4.2.1.68"/>
    </reaction>
</comment>
<dbReference type="EMBL" id="MTYJ01000026">
    <property type="protein sequence ID" value="OQV20915.1"/>
    <property type="molecule type" value="Genomic_DNA"/>
</dbReference>
<dbReference type="SMART" id="SM00922">
    <property type="entry name" value="MR_MLE"/>
    <property type="match status" value="1"/>
</dbReference>
<dbReference type="GO" id="GO:0050023">
    <property type="term" value="F:L-fuconate dehydratase activity"/>
    <property type="evidence" value="ECO:0007669"/>
    <property type="project" value="UniProtKB-EC"/>
</dbReference>
<dbReference type="Gene3D" id="3.20.20.120">
    <property type="entry name" value="Enolase-like C-terminal domain"/>
    <property type="match status" value="1"/>
</dbReference>
<evidence type="ECO:0000313" key="11">
    <source>
        <dbReference type="EMBL" id="OQV20915.1"/>
    </source>
</evidence>
<dbReference type="InterPro" id="IPR029065">
    <property type="entry name" value="Enolase_C-like"/>
</dbReference>
<sequence length="451" mass="50384">MADLPVLPHFGITIKQLVTHDVRFPTSQLLDGSDAMHTDPDYSCAYVVLETQGSTCEGHGLTFTLGKGTEVVIVAIQALQHLVIGQDCGKIFSNFGQFYRSLTSESQIRWIGPEKGALHLASAAILNALWDLWAKLEGKPLWRLLADLEPERIADCIDFRYITDALTRAEAIEILRKGKIGIENRIALLQENGYPAYSTSCGWLGYDSDLLRQKLRAFIAEGWTRFKVKVGSSVEDDIRRLTIVREEIGWERLLMVDANQKWDVQESIEWMQKLAHFKPLWIEEPTSPDDVLGHATIAAALKPLGIAVATGEQCANRVIFKQLLQANAISYCQIDTCRLGSLNEILAVILMAHKFKIPVCPHAGGVGLCELAQHMAFFDFLQVSCTTENRVLEYVEHLHEHFFEPIRMKGQSYLPPAQPGYLVGMRPESIARFGFPNGPTWRGGLKPSTGL</sequence>
<dbReference type="PANTHER" id="PTHR13794:SF58">
    <property type="entry name" value="MITOCHONDRIAL ENOLASE SUPERFAMILY MEMBER 1"/>
    <property type="match status" value="1"/>
</dbReference>
<dbReference type="Pfam" id="PF02746">
    <property type="entry name" value="MR_MLE_N"/>
    <property type="match status" value="1"/>
</dbReference>
<evidence type="ECO:0000256" key="5">
    <source>
        <dbReference type="ARBA" id="ARBA00022842"/>
    </source>
</evidence>
<dbReference type="Gene3D" id="3.30.390.10">
    <property type="entry name" value="Enolase-like, N-terminal domain"/>
    <property type="match status" value="1"/>
</dbReference>
<dbReference type="OrthoDB" id="14161at2759"/>
<evidence type="ECO:0000256" key="6">
    <source>
        <dbReference type="ARBA" id="ARBA00023239"/>
    </source>
</evidence>
<dbReference type="SFLD" id="SFLDF00111">
    <property type="entry name" value="L-fuconate_dehydratase"/>
    <property type="match status" value="1"/>
</dbReference>
<evidence type="ECO:0000259" key="10">
    <source>
        <dbReference type="SMART" id="SM00922"/>
    </source>
</evidence>
<dbReference type="SUPFAM" id="SSF54826">
    <property type="entry name" value="Enolase N-terminal domain-like"/>
    <property type="match status" value="1"/>
</dbReference>
<evidence type="ECO:0000256" key="1">
    <source>
        <dbReference type="ARBA" id="ARBA00001737"/>
    </source>
</evidence>
<dbReference type="AlphaFoldDB" id="A0A1W0X0G0"/>
<evidence type="ECO:0000256" key="8">
    <source>
        <dbReference type="ARBA" id="ARBA00073815"/>
    </source>
</evidence>
<dbReference type="InterPro" id="IPR013342">
    <property type="entry name" value="Mandelate_racemase_C"/>
</dbReference>
<evidence type="ECO:0000256" key="7">
    <source>
        <dbReference type="ARBA" id="ARBA00061144"/>
    </source>
</evidence>
<evidence type="ECO:0000256" key="3">
    <source>
        <dbReference type="ARBA" id="ARBA00013142"/>
    </source>
</evidence>
<evidence type="ECO:0000256" key="2">
    <source>
        <dbReference type="ARBA" id="ARBA00001946"/>
    </source>
</evidence>
<keyword evidence="12" id="KW-1185">Reference proteome</keyword>
<dbReference type="InterPro" id="IPR034610">
    <property type="entry name" value="L-fuconate_dehydratase"/>
</dbReference>
<feature type="domain" description="Mandelate racemase/muconate lactonizing enzyme C-terminal" evidence="10">
    <location>
        <begin position="208"/>
        <end position="304"/>
    </location>
</feature>
<dbReference type="GO" id="GO:0016052">
    <property type="term" value="P:carbohydrate catabolic process"/>
    <property type="evidence" value="ECO:0007669"/>
    <property type="project" value="InterPro"/>
</dbReference>
<dbReference type="SFLD" id="SFLDG00179">
    <property type="entry name" value="mandelate_racemase"/>
    <property type="match status" value="1"/>
</dbReference>
<protein>
    <recommendedName>
        <fullName evidence="8">Mitochondrial enolase superfamily member 1</fullName>
        <ecNumber evidence="3">4.2.1.68</ecNumber>
    </recommendedName>
    <alternativeName>
        <fullName evidence="9">L-fuconate dehydratase</fullName>
    </alternativeName>
</protein>
<keyword evidence="5" id="KW-0460">Magnesium</keyword>
<accession>A0A1W0X0G0</accession>
<gene>
    <name evidence="11" type="ORF">BV898_04990</name>
</gene>
<comment type="cofactor">
    <cofactor evidence="2">
        <name>Mg(2+)</name>
        <dbReference type="ChEBI" id="CHEBI:18420"/>
    </cofactor>
</comment>
<dbReference type="InterPro" id="IPR036849">
    <property type="entry name" value="Enolase-like_C_sf"/>
</dbReference>
<dbReference type="EC" id="4.2.1.68" evidence="3"/>
<evidence type="ECO:0000256" key="9">
    <source>
        <dbReference type="ARBA" id="ARBA00078003"/>
    </source>
</evidence>
<dbReference type="InterPro" id="IPR046945">
    <property type="entry name" value="RHMD-like"/>
</dbReference>
<comment type="caution">
    <text evidence="11">The sequence shown here is derived from an EMBL/GenBank/DDBJ whole genome shotgun (WGS) entry which is preliminary data.</text>
</comment>
<reference evidence="12" key="1">
    <citation type="submission" date="2017-01" db="EMBL/GenBank/DDBJ databases">
        <title>Comparative genomics of anhydrobiosis in the tardigrade Hypsibius dujardini.</title>
        <authorList>
            <person name="Yoshida Y."/>
            <person name="Koutsovoulos G."/>
            <person name="Laetsch D."/>
            <person name="Stevens L."/>
            <person name="Kumar S."/>
            <person name="Horikawa D."/>
            <person name="Ishino K."/>
            <person name="Komine S."/>
            <person name="Tomita M."/>
            <person name="Blaxter M."/>
            <person name="Arakawa K."/>
        </authorList>
    </citation>
    <scope>NUCLEOTIDE SEQUENCE [LARGE SCALE GENOMIC DNA]</scope>
    <source>
        <strain evidence="12">Z151</strain>
    </source>
</reference>
<proteinExistence type="inferred from homology"/>
<organism evidence="11 12">
    <name type="scientific">Hypsibius exemplaris</name>
    <name type="common">Freshwater tardigrade</name>
    <dbReference type="NCBI Taxonomy" id="2072580"/>
    <lineage>
        <taxon>Eukaryota</taxon>
        <taxon>Metazoa</taxon>
        <taxon>Ecdysozoa</taxon>
        <taxon>Tardigrada</taxon>
        <taxon>Eutardigrada</taxon>
        <taxon>Parachela</taxon>
        <taxon>Hypsibioidea</taxon>
        <taxon>Hypsibiidae</taxon>
        <taxon>Hypsibius</taxon>
    </lineage>
</organism>
<dbReference type="Pfam" id="PF13378">
    <property type="entry name" value="MR_MLE_C"/>
    <property type="match status" value="1"/>
</dbReference>
<dbReference type="SUPFAM" id="SSF51604">
    <property type="entry name" value="Enolase C-terminal domain-like"/>
    <property type="match status" value="1"/>
</dbReference>
<dbReference type="Proteomes" id="UP000192578">
    <property type="component" value="Unassembled WGS sequence"/>
</dbReference>
<dbReference type="GO" id="GO:0000287">
    <property type="term" value="F:magnesium ion binding"/>
    <property type="evidence" value="ECO:0007669"/>
    <property type="project" value="TreeGrafter"/>
</dbReference>
<dbReference type="SFLD" id="SFLDS00001">
    <property type="entry name" value="Enolase"/>
    <property type="match status" value="1"/>
</dbReference>
<dbReference type="PANTHER" id="PTHR13794">
    <property type="entry name" value="ENOLASE SUPERFAMILY, MANDELATE RACEMASE"/>
    <property type="match status" value="1"/>
</dbReference>
<evidence type="ECO:0000313" key="12">
    <source>
        <dbReference type="Proteomes" id="UP000192578"/>
    </source>
</evidence>